<dbReference type="Proteomes" id="UP000469949">
    <property type="component" value="Unassembled WGS sequence"/>
</dbReference>
<proteinExistence type="predicted"/>
<organism evidence="2 3">
    <name type="scientific">Methylorubrum populi</name>
    <dbReference type="NCBI Taxonomy" id="223967"/>
    <lineage>
        <taxon>Bacteria</taxon>
        <taxon>Pseudomonadati</taxon>
        <taxon>Pseudomonadota</taxon>
        <taxon>Alphaproteobacteria</taxon>
        <taxon>Hyphomicrobiales</taxon>
        <taxon>Methylobacteriaceae</taxon>
        <taxon>Methylorubrum</taxon>
    </lineage>
</organism>
<evidence type="ECO:0000256" key="1">
    <source>
        <dbReference type="SAM" id="MobiDB-lite"/>
    </source>
</evidence>
<reference evidence="2 3" key="1">
    <citation type="submission" date="2019-10" db="EMBL/GenBank/DDBJ databases">
        <title>Draft Genome Sequence of the Caffeine Degrading Methylotroph Methylorubrum populi PINKEL.</title>
        <authorList>
            <person name="Dawson S.C."/>
            <person name="Zhang X."/>
            <person name="Wright M.E."/>
            <person name="Sharma G."/>
            <person name="Langner J.T."/>
            <person name="Ditty J.L."/>
            <person name="Subuyuj G.A."/>
        </authorList>
    </citation>
    <scope>NUCLEOTIDE SEQUENCE [LARGE SCALE GENOMIC DNA]</scope>
    <source>
        <strain evidence="2 3">Pinkel</strain>
    </source>
</reference>
<protein>
    <submittedName>
        <fullName evidence="2">Uncharacterized protein</fullName>
    </submittedName>
</protein>
<gene>
    <name evidence="2" type="ORF">F8B43_4311</name>
</gene>
<feature type="region of interest" description="Disordered" evidence="1">
    <location>
        <begin position="40"/>
        <end position="68"/>
    </location>
</feature>
<accession>A0A833J3L1</accession>
<evidence type="ECO:0000313" key="2">
    <source>
        <dbReference type="EMBL" id="KAB7783017.1"/>
    </source>
</evidence>
<evidence type="ECO:0000313" key="3">
    <source>
        <dbReference type="Proteomes" id="UP000469949"/>
    </source>
</evidence>
<dbReference type="AlphaFoldDB" id="A0A833J3L1"/>
<dbReference type="EMBL" id="WEKV01000018">
    <property type="protein sequence ID" value="KAB7783017.1"/>
    <property type="molecule type" value="Genomic_DNA"/>
</dbReference>
<sequence>MKKNPAVNAGRGRGGKAIFRDFSASWETFRLRARGASSEWGRRLSRKIRPPPSRATGAGAVLDRRPLP</sequence>
<name>A0A833J3L1_9HYPH</name>
<comment type="caution">
    <text evidence="2">The sequence shown here is derived from an EMBL/GenBank/DDBJ whole genome shotgun (WGS) entry which is preliminary data.</text>
</comment>